<gene>
    <name evidence="1" type="ORF">GE300_15495</name>
</gene>
<evidence type="ECO:0000313" key="2">
    <source>
        <dbReference type="Proteomes" id="UP000474957"/>
    </source>
</evidence>
<comment type="caution">
    <text evidence="1">The sequence shown here is derived from an EMBL/GenBank/DDBJ whole genome shotgun (WGS) entry which is preliminary data.</text>
</comment>
<proteinExistence type="predicted"/>
<organism evidence="1 2">
    <name type="scientific">Halovulum marinum</name>
    <dbReference type="NCBI Taxonomy" id="2662447"/>
    <lineage>
        <taxon>Bacteria</taxon>
        <taxon>Pseudomonadati</taxon>
        <taxon>Pseudomonadota</taxon>
        <taxon>Alphaproteobacteria</taxon>
        <taxon>Rhodobacterales</taxon>
        <taxon>Paracoccaceae</taxon>
        <taxon>Halovulum</taxon>
    </lineage>
</organism>
<dbReference type="RefSeq" id="WP_154447714.1">
    <property type="nucleotide sequence ID" value="NZ_WIND01000014.1"/>
</dbReference>
<dbReference type="EMBL" id="WIND01000014">
    <property type="protein sequence ID" value="MSU90998.1"/>
    <property type="molecule type" value="Genomic_DNA"/>
</dbReference>
<dbReference type="Proteomes" id="UP000474957">
    <property type="component" value="Unassembled WGS sequence"/>
</dbReference>
<name>A0A6L5Z373_9RHOB</name>
<evidence type="ECO:0000313" key="1">
    <source>
        <dbReference type="EMBL" id="MSU90998.1"/>
    </source>
</evidence>
<accession>A0A6L5Z373</accession>
<dbReference type="InterPro" id="IPR045516">
    <property type="entry name" value="DUF6477"/>
</dbReference>
<keyword evidence="2" id="KW-1185">Reference proteome</keyword>
<reference evidence="1 2" key="1">
    <citation type="submission" date="2019-10" db="EMBL/GenBank/DDBJ databases">
        <title>Cognatihalovulum marinum gen. nov. sp. nov., a new member of the family Rhodobacteraceae isolated from deep seawater of the Northwest Indian Ocean.</title>
        <authorList>
            <person name="Ruan C."/>
            <person name="Wang J."/>
            <person name="Zheng X."/>
            <person name="Song L."/>
            <person name="Zhu Y."/>
            <person name="Huang Y."/>
            <person name="Lu Z."/>
            <person name="Du W."/>
            <person name="Huang L."/>
            <person name="Dai X."/>
        </authorList>
    </citation>
    <scope>NUCLEOTIDE SEQUENCE [LARGE SCALE GENOMIC DNA]</scope>
    <source>
        <strain evidence="1 2">2CG4</strain>
    </source>
</reference>
<dbReference type="AlphaFoldDB" id="A0A6L5Z373"/>
<protein>
    <submittedName>
        <fullName evidence="1">Uncharacterized protein</fullName>
    </submittedName>
</protein>
<sequence length="92" mass="9997">MTDLAAILGTLNRPRLLVGAARKGLGLYRRDRDLVRILPQETRPGRAGHALLAAEARLEETRKAGDATYSITRHIELLTALLAESTLAPRAA</sequence>
<dbReference type="Pfam" id="PF20083">
    <property type="entry name" value="DUF6477"/>
    <property type="match status" value="1"/>
</dbReference>